<dbReference type="STRING" id="1227456.C450_09422"/>
<evidence type="ECO:0000256" key="2">
    <source>
        <dbReference type="ARBA" id="ARBA00022475"/>
    </source>
</evidence>
<feature type="transmembrane region" description="Helical" evidence="6">
    <location>
        <begin position="20"/>
        <end position="41"/>
    </location>
</feature>
<feature type="transmembrane region" description="Helical" evidence="6">
    <location>
        <begin position="182"/>
        <end position="203"/>
    </location>
</feature>
<keyword evidence="3 6" id="KW-0812">Transmembrane</keyword>
<comment type="subcellular location">
    <subcellularLocation>
        <location evidence="1">Cell membrane</location>
        <topology evidence="1">Multi-pass membrane protein</topology>
    </subcellularLocation>
</comment>
<feature type="transmembrane region" description="Helical" evidence="6">
    <location>
        <begin position="330"/>
        <end position="353"/>
    </location>
</feature>
<evidence type="ECO:0000313" key="8">
    <source>
        <dbReference type="Proteomes" id="UP000011625"/>
    </source>
</evidence>
<evidence type="ECO:0000256" key="3">
    <source>
        <dbReference type="ARBA" id="ARBA00022692"/>
    </source>
</evidence>
<feature type="transmembrane region" description="Helical" evidence="6">
    <location>
        <begin position="123"/>
        <end position="144"/>
    </location>
</feature>
<proteinExistence type="predicted"/>
<sequence>MSESDLGRVTDVFEQFVRDLGLYAVARVVPAILSVVTLVVFTRAFPPSAYGRYALTLSIATILGTVCYGWIDQAIVRFEPHIEPSLLIGNVSWLIVSIGVGLGILSVLVRVIVAPVLGPFEPFVFAGAAVAITQGTYYVLRALLRVRLQSRSVLRYELIQSVGGVAFALVLVFVVLNDIVGWLWGTAIASGATALVLAVQLGFRTDSINIDAAFANRMARYGFPLIGWLVGLTALNFADQILIQLLRGSEATGIYASNYSVVLYGLGLVFTPFVTAAEPILMNLWNDDNDAELAAVITDITRYLLLVGVPGVIGLSALNRVVSGLLLDTSYLAGSIIIPFVAAGLLCWNAAVIGQKAIEIEERTIVLFVGVAMTVVVNVITNVPLIMRFGYVGAAIATFVSFLLYAVFIYVVSRRFIPWRLPWHSLRNTAVASLALLVPYAAVFGLGWGSTLPLVVASVVGSAGYLGAIYLLGELQETELRKLKGMLGS</sequence>
<keyword evidence="5 6" id="KW-0472">Membrane</keyword>
<dbReference type="RefSeq" id="WP_005042902.1">
    <property type="nucleotide sequence ID" value="NZ_AOME01000051.1"/>
</dbReference>
<evidence type="ECO:0000256" key="5">
    <source>
        <dbReference type="ARBA" id="ARBA00023136"/>
    </source>
</evidence>
<keyword evidence="2" id="KW-1003">Cell membrane</keyword>
<feature type="transmembrane region" description="Helical" evidence="6">
    <location>
        <begin position="263"/>
        <end position="281"/>
    </location>
</feature>
<protein>
    <submittedName>
        <fullName evidence="7">Polysaccharide biosynthesis protein</fullName>
    </submittedName>
</protein>
<dbReference type="InterPro" id="IPR002797">
    <property type="entry name" value="Polysacc_synth"/>
</dbReference>
<dbReference type="OrthoDB" id="19148at2157"/>
<gene>
    <name evidence="7" type="ORF">C450_09422</name>
</gene>
<feature type="transmembrane region" description="Helical" evidence="6">
    <location>
        <begin position="223"/>
        <end position="243"/>
    </location>
</feature>
<dbReference type="PANTHER" id="PTHR30250">
    <property type="entry name" value="PST FAMILY PREDICTED COLANIC ACID TRANSPORTER"/>
    <property type="match status" value="1"/>
</dbReference>
<comment type="caution">
    <text evidence="7">The sequence shown here is derived from an EMBL/GenBank/DDBJ whole genome shotgun (WGS) entry which is preliminary data.</text>
</comment>
<feature type="transmembrane region" description="Helical" evidence="6">
    <location>
        <begin position="454"/>
        <end position="473"/>
    </location>
</feature>
<feature type="transmembrane region" description="Helical" evidence="6">
    <location>
        <begin position="91"/>
        <end position="117"/>
    </location>
</feature>
<keyword evidence="8" id="KW-1185">Reference proteome</keyword>
<dbReference type="Proteomes" id="UP000011625">
    <property type="component" value="Unassembled WGS sequence"/>
</dbReference>
<feature type="transmembrane region" description="Helical" evidence="6">
    <location>
        <begin position="391"/>
        <end position="413"/>
    </location>
</feature>
<feature type="transmembrane region" description="Helical" evidence="6">
    <location>
        <begin position="156"/>
        <end position="176"/>
    </location>
</feature>
<evidence type="ECO:0000313" key="7">
    <source>
        <dbReference type="EMBL" id="EMA53519.1"/>
    </source>
</evidence>
<dbReference type="PANTHER" id="PTHR30250:SF11">
    <property type="entry name" value="O-ANTIGEN TRANSPORTER-RELATED"/>
    <property type="match status" value="1"/>
</dbReference>
<dbReference type="AlphaFoldDB" id="M0N8V8"/>
<dbReference type="Pfam" id="PF01943">
    <property type="entry name" value="Polysacc_synt"/>
    <property type="match status" value="1"/>
</dbReference>
<feature type="transmembrane region" description="Helical" evidence="6">
    <location>
        <begin position="53"/>
        <end position="71"/>
    </location>
</feature>
<evidence type="ECO:0000256" key="6">
    <source>
        <dbReference type="SAM" id="Phobius"/>
    </source>
</evidence>
<evidence type="ECO:0000256" key="4">
    <source>
        <dbReference type="ARBA" id="ARBA00022989"/>
    </source>
</evidence>
<feature type="transmembrane region" description="Helical" evidence="6">
    <location>
        <begin position="425"/>
        <end position="448"/>
    </location>
</feature>
<name>M0N8V8_9EURY</name>
<evidence type="ECO:0000256" key="1">
    <source>
        <dbReference type="ARBA" id="ARBA00004651"/>
    </source>
</evidence>
<organism evidence="7 8">
    <name type="scientific">Halococcus salifodinae DSM 8989</name>
    <dbReference type="NCBI Taxonomy" id="1227456"/>
    <lineage>
        <taxon>Archaea</taxon>
        <taxon>Methanobacteriati</taxon>
        <taxon>Methanobacteriota</taxon>
        <taxon>Stenosarchaea group</taxon>
        <taxon>Halobacteria</taxon>
        <taxon>Halobacteriales</taxon>
        <taxon>Halococcaceae</taxon>
        <taxon>Halococcus</taxon>
    </lineage>
</organism>
<accession>M0N8V8</accession>
<dbReference type="InterPro" id="IPR050833">
    <property type="entry name" value="Poly_Biosynth_Transport"/>
</dbReference>
<keyword evidence="4 6" id="KW-1133">Transmembrane helix</keyword>
<dbReference type="PATRIC" id="fig|1227456.3.peg.1902"/>
<reference evidence="7 8" key="1">
    <citation type="journal article" date="2014" name="PLoS Genet.">
        <title>Phylogenetically driven sequencing of extremely halophilic archaea reveals strategies for static and dynamic osmo-response.</title>
        <authorList>
            <person name="Becker E.A."/>
            <person name="Seitzer P.M."/>
            <person name="Tritt A."/>
            <person name="Larsen D."/>
            <person name="Krusor M."/>
            <person name="Yao A.I."/>
            <person name="Wu D."/>
            <person name="Madern D."/>
            <person name="Eisen J.A."/>
            <person name="Darling A.E."/>
            <person name="Facciotti M.T."/>
        </authorList>
    </citation>
    <scope>NUCLEOTIDE SEQUENCE [LARGE SCALE GENOMIC DNA]</scope>
    <source>
        <strain evidence="7 8">DSM 8989</strain>
    </source>
</reference>
<feature type="transmembrane region" description="Helical" evidence="6">
    <location>
        <begin position="365"/>
        <end position="385"/>
    </location>
</feature>
<dbReference type="GO" id="GO:0005886">
    <property type="term" value="C:plasma membrane"/>
    <property type="evidence" value="ECO:0007669"/>
    <property type="project" value="UniProtKB-SubCell"/>
</dbReference>
<feature type="transmembrane region" description="Helical" evidence="6">
    <location>
        <begin position="293"/>
        <end position="318"/>
    </location>
</feature>
<dbReference type="EMBL" id="AOME01000051">
    <property type="protein sequence ID" value="EMA53519.1"/>
    <property type="molecule type" value="Genomic_DNA"/>
</dbReference>